<dbReference type="InterPro" id="IPR008849">
    <property type="entry name" value="Synaphin"/>
</dbReference>
<dbReference type="SUPFAM" id="SSF58038">
    <property type="entry name" value="SNARE fusion complex"/>
    <property type="match status" value="1"/>
</dbReference>
<dbReference type="GO" id="GO:0019905">
    <property type="term" value="F:syntaxin binding"/>
    <property type="evidence" value="ECO:0007669"/>
    <property type="project" value="InterPro"/>
</dbReference>
<dbReference type="Pfam" id="PF05835">
    <property type="entry name" value="Synaphin"/>
    <property type="match status" value="1"/>
</dbReference>
<keyword evidence="10" id="KW-1185">Reference proteome</keyword>
<reference evidence="11" key="1">
    <citation type="submission" date="2022-11" db="UniProtKB">
        <authorList>
            <consortium name="WormBaseParasite"/>
        </authorList>
    </citation>
    <scope>IDENTIFICATION</scope>
</reference>
<comment type="similarity">
    <text evidence="2">Belongs to the complexin/synaphin family.</text>
</comment>
<dbReference type="GO" id="GO:0016079">
    <property type="term" value="P:synaptic vesicle exocytosis"/>
    <property type="evidence" value="ECO:0007669"/>
    <property type="project" value="TreeGrafter"/>
</dbReference>
<dbReference type="WBParaSite" id="sdigi.contig113.g4603.t1">
    <property type="protein sequence ID" value="sdigi.contig113.g4603.t1"/>
    <property type="gene ID" value="sdigi.contig113.g4603"/>
</dbReference>
<keyword evidence="4" id="KW-0268">Exocytosis</keyword>
<dbReference type="Proteomes" id="UP000887581">
    <property type="component" value="Unplaced"/>
</dbReference>
<feature type="region of interest" description="Disordered" evidence="9">
    <location>
        <begin position="1"/>
        <end position="72"/>
    </location>
</feature>
<dbReference type="Gene3D" id="1.20.5.580">
    <property type="entry name" value="Single Helix bin"/>
    <property type="match status" value="1"/>
</dbReference>
<proteinExistence type="inferred from homology"/>
<evidence type="ECO:0000256" key="2">
    <source>
        <dbReference type="ARBA" id="ARBA00005396"/>
    </source>
</evidence>
<evidence type="ECO:0000313" key="10">
    <source>
        <dbReference type="Proteomes" id="UP000887581"/>
    </source>
</evidence>
<dbReference type="AlphaFoldDB" id="A0A915PK53"/>
<evidence type="ECO:0000256" key="8">
    <source>
        <dbReference type="ARBA" id="ARBA00067104"/>
    </source>
</evidence>
<evidence type="ECO:0000256" key="3">
    <source>
        <dbReference type="ARBA" id="ARBA00022448"/>
    </source>
</evidence>
<dbReference type="CDD" id="cd22808">
    <property type="entry name" value="Complexin_NTD_CPLX_I_II"/>
    <property type="match status" value="1"/>
</dbReference>
<sequence length="152" mass="17006">MAGFIMKQMVGGKLNEMKGGIDKLTGDKDGEGGEKTESGEDPEVVAARLEQEERRKERHRKMEREREKMRQDIRSKYNIQKKEDGISGIPFDITSDGRVIGPSMGKTPQQMAQEMEDDSFIGQLGLTEQVEKAKTAVNEALETVKGFLPFGK</sequence>
<evidence type="ECO:0000256" key="6">
    <source>
        <dbReference type="ARBA" id="ARBA00023054"/>
    </source>
</evidence>
<accession>A0A915PK53</accession>
<dbReference type="GO" id="GO:0005829">
    <property type="term" value="C:cytosol"/>
    <property type="evidence" value="ECO:0007669"/>
    <property type="project" value="UniProtKB-SubCell"/>
</dbReference>
<organism evidence="10 11">
    <name type="scientific">Setaria digitata</name>
    <dbReference type="NCBI Taxonomy" id="48799"/>
    <lineage>
        <taxon>Eukaryota</taxon>
        <taxon>Metazoa</taxon>
        <taxon>Ecdysozoa</taxon>
        <taxon>Nematoda</taxon>
        <taxon>Chromadorea</taxon>
        <taxon>Rhabditida</taxon>
        <taxon>Spirurina</taxon>
        <taxon>Spiruromorpha</taxon>
        <taxon>Filarioidea</taxon>
        <taxon>Setariidae</taxon>
        <taxon>Setaria</taxon>
    </lineage>
</organism>
<dbReference type="GO" id="GO:0046928">
    <property type="term" value="P:regulation of neurotransmitter secretion"/>
    <property type="evidence" value="ECO:0007669"/>
    <property type="project" value="TreeGrafter"/>
</dbReference>
<keyword evidence="3" id="KW-0813">Transport</keyword>
<evidence type="ECO:0000256" key="9">
    <source>
        <dbReference type="SAM" id="MobiDB-lite"/>
    </source>
</evidence>
<evidence type="ECO:0000256" key="7">
    <source>
        <dbReference type="ARBA" id="ARBA00037297"/>
    </source>
</evidence>
<evidence type="ECO:0000313" key="11">
    <source>
        <dbReference type="WBParaSite" id="sdigi.contig113.g4603.t1"/>
    </source>
</evidence>
<comment type="subcellular location">
    <subcellularLocation>
        <location evidence="1">Cytoplasm</location>
        <location evidence="1">Cytosol</location>
    </subcellularLocation>
</comment>
<dbReference type="GO" id="GO:0031201">
    <property type="term" value="C:SNARE complex"/>
    <property type="evidence" value="ECO:0007669"/>
    <property type="project" value="TreeGrafter"/>
</dbReference>
<dbReference type="GO" id="GO:0043195">
    <property type="term" value="C:terminal bouton"/>
    <property type="evidence" value="ECO:0007669"/>
    <property type="project" value="TreeGrafter"/>
</dbReference>
<name>A0A915PK53_9BILA</name>
<keyword evidence="5" id="KW-0532">Neurotransmitter transport</keyword>
<evidence type="ECO:0000256" key="5">
    <source>
        <dbReference type="ARBA" id="ARBA00022775"/>
    </source>
</evidence>
<feature type="compositionally biased region" description="Basic and acidic residues" evidence="9">
    <location>
        <begin position="15"/>
        <end position="38"/>
    </location>
</feature>
<evidence type="ECO:0000256" key="1">
    <source>
        <dbReference type="ARBA" id="ARBA00004514"/>
    </source>
</evidence>
<dbReference type="PANTHER" id="PTHR16705:SF4">
    <property type="entry name" value="COMPLEXIN"/>
    <property type="match status" value="1"/>
</dbReference>
<dbReference type="PANTHER" id="PTHR16705">
    <property type="entry name" value="COMPLEXIN"/>
    <property type="match status" value="1"/>
</dbReference>
<comment type="function">
    <text evidence="7">Positively regulates a late step in synaptic vesicle exocytosis.</text>
</comment>
<feature type="compositionally biased region" description="Basic and acidic residues" evidence="9">
    <location>
        <begin position="49"/>
        <end position="72"/>
    </location>
</feature>
<protein>
    <recommendedName>
        <fullName evidence="8">Putative complexin-1</fullName>
    </recommendedName>
</protein>
<keyword evidence="6" id="KW-0175">Coiled coil</keyword>
<evidence type="ECO:0000256" key="4">
    <source>
        <dbReference type="ARBA" id="ARBA00022483"/>
    </source>
</evidence>
<dbReference type="FunFam" id="1.20.5.580:FF:000002">
    <property type="entry name" value="Complexin, isoform AB"/>
    <property type="match status" value="1"/>
</dbReference>